<accession>A0A345HF39</accession>
<evidence type="ECO:0008006" key="5">
    <source>
        <dbReference type="Google" id="ProtNLM"/>
    </source>
</evidence>
<keyword evidence="2" id="KW-1133">Transmembrane helix</keyword>
<reference evidence="3 4" key="1">
    <citation type="submission" date="2018-07" db="EMBL/GenBank/DDBJ databases">
        <title>Complete genome sequence of Flavobacterium arcticum type strain SM1502T.</title>
        <authorList>
            <person name="Li Y."/>
            <person name="Li D.-D."/>
        </authorList>
    </citation>
    <scope>NUCLEOTIDE SEQUENCE [LARGE SCALE GENOMIC DNA]</scope>
    <source>
        <strain evidence="3 4">SM1502</strain>
    </source>
</reference>
<evidence type="ECO:0000256" key="1">
    <source>
        <dbReference type="SAM" id="MobiDB-lite"/>
    </source>
</evidence>
<dbReference type="OrthoDB" id="1099872at2"/>
<evidence type="ECO:0000256" key="2">
    <source>
        <dbReference type="SAM" id="Phobius"/>
    </source>
</evidence>
<gene>
    <name evidence="3" type="ORF">DVK85_02090</name>
</gene>
<name>A0A345HF39_9FLAO</name>
<keyword evidence="4" id="KW-1185">Reference proteome</keyword>
<keyword evidence="2" id="KW-0812">Transmembrane</keyword>
<keyword evidence="2" id="KW-0472">Membrane</keyword>
<feature type="compositionally biased region" description="Basic residues" evidence="1">
    <location>
        <begin position="77"/>
        <end position="90"/>
    </location>
</feature>
<protein>
    <recommendedName>
        <fullName evidence="5">DUF1682 domain-containing protein</fullName>
    </recommendedName>
</protein>
<proteinExistence type="predicted"/>
<sequence>MNKKIKRRKKLKMLLMIPFVLALIFGLSAVVMLLWNNILPEVIGVKQVSYWQALGLLLLSKILFGGLGSDDRFKSDKKSRKKRAMRKKLKGMSEEELSKFREEWQKRC</sequence>
<evidence type="ECO:0000313" key="3">
    <source>
        <dbReference type="EMBL" id="AXG75199.1"/>
    </source>
</evidence>
<feature type="transmembrane region" description="Helical" evidence="2">
    <location>
        <begin position="48"/>
        <end position="68"/>
    </location>
</feature>
<feature type="region of interest" description="Disordered" evidence="1">
    <location>
        <begin position="70"/>
        <end position="90"/>
    </location>
</feature>
<dbReference type="AlphaFoldDB" id="A0A345HF39"/>
<organism evidence="3 4">
    <name type="scientific">Flavobacterium arcticum</name>
    <dbReference type="NCBI Taxonomy" id="1784713"/>
    <lineage>
        <taxon>Bacteria</taxon>
        <taxon>Pseudomonadati</taxon>
        <taxon>Bacteroidota</taxon>
        <taxon>Flavobacteriia</taxon>
        <taxon>Flavobacteriales</taxon>
        <taxon>Flavobacteriaceae</taxon>
        <taxon>Flavobacterium</taxon>
    </lineage>
</organism>
<dbReference type="KEGG" id="fat:DVK85_02090"/>
<evidence type="ECO:0000313" key="4">
    <source>
        <dbReference type="Proteomes" id="UP000253951"/>
    </source>
</evidence>
<feature type="transmembrane region" description="Helical" evidence="2">
    <location>
        <begin position="12"/>
        <end position="36"/>
    </location>
</feature>
<dbReference type="Proteomes" id="UP000253951">
    <property type="component" value="Chromosome"/>
</dbReference>
<dbReference type="EMBL" id="CP031188">
    <property type="protein sequence ID" value="AXG75199.1"/>
    <property type="molecule type" value="Genomic_DNA"/>
</dbReference>